<accession>A0A7W7EIV9</accession>
<reference evidence="2 3" key="1">
    <citation type="submission" date="2020-08" db="EMBL/GenBank/DDBJ databases">
        <title>Genomic Encyclopedia of Type Strains, Phase IV (KMG-V): Genome sequencing to study the core and pangenomes of soil and plant-associated prokaryotes.</title>
        <authorList>
            <person name="Whitman W."/>
        </authorList>
    </citation>
    <scope>NUCLEOTIDE SEQUENCE [LARGE SCALE GENOMIC DNA]</scope>
    <source>
        <strain evidence="2 3">SEMIA 492</strain>
    </source>
</reference>
<protein>
    <submittedName>
        <fullName evidence="2">Uncharacterized protein</fullName>
    </submittedName>
</protein>
<keyword evidence="1" id="KW-1133">Transmembrane helix</keyword>
<evidence type="ECO:0000313" key="2">
    <source>
        <dbReference type="EMBL" id="MBB4566804.1"/>
    </source>
</evidence>
<sequence>MSPIFRRRRQPPKTEPDYETRDVSPRIVLLWTSALFIGVGLSVLVAFGILRWVEPSVRFALGSSQTQERNGPRLEVSPSADRYALQREAESRLQGYGWTDRATQTAHIPIERAMALLAARGWPDQDKGEAAK</sequence>
<name>A0A7W7EIV9_9HYPH</name>
<dbReference type="EMBL" id="JACIIG010000002">
    <property type="protein sequence ID" value="MBB4566804.1"/>
    <property type="molecule type" value="Genomic_DNA"/>
</dbReference>
<keyword evidence="3" id="KW-1185">Reference proteome</keyword>
<feature type="transmembrane region" description="Helical" evidence="1">
    <location>
        <begin position="28"/>
        <end position="53"/>
    </location>
</feature>
<gene>
    <name evidence="2" type="ORF">GGE60_000905</name>
</gene>
<dbReference type="AlphaFoldDB" id="A0A7W7EIV9"/>
<evidence type="ECO:0000256" key="1">
    <source>
        <dbReference type="SAM" id="Phobius"/>
    </source>
</evidence>
<proteinExistence type="predicted"/>
<dbReference type="RefSeq" id="WP_051263924.1">
    <property type="nucleotide sequence ID" value="NZ_JACIIG010000002.1"/>
</dbReference>
<comment type="caution">
    <text evidence="2">The sequence shown here is derived from an EMBL/GenBank/DDBJ whole genome shotgun (WGS) entry which is preliminary data.</text>
</comment>
<organism evidence="2 3">
    <name type="scientific">Rhizobium leucaenae</name>
    <dbReference type="NCBI Taxonomy" id="29450"/>
    <lineage>
        <taxon>Bacteria</taxon>
        <taxon>Pseudomonadati</taxon>
        <taxon>Pseudomonadota</taxon>
        <taxon>Alphaproteobacteria</taxon>
        <taxon>Hyphomicrobiales</taxon>
        <taxon>Rhizobiaceae</taxon>
        <taxon>Rhizobium/Agrobacterium group</taxon>
        <taxon>Rhizobium</taxon>
    </lineage>
</organism>
<evidence type="ECO:0000313" key="3">
    <source>
        <dbReference type="Proteomes" id="UP000543836"/>
    </source>
</evidence>
<dbReference type="GeneID" id="32530733"/>
<keyword evidence="1" id="KW-0472">Membrane</keyword>
<dbReference type="OrthoDB" id="129807at2"/>
<keyword evidence="1" id="KW-0812">Transmembrane</keyword>
<dbReference type="Proteomes" id="UP000543836">
    <property type="component" value="Unassembled WGS sequence"/>
</dbReference>